<dbReference type="EMBL" id="QGLF01000001">
    <property type="protein sequence ID" value="PWR23449.1"/>
    <property type="molecule type" value="Genomic_DNA"/>
</dbReference>
<keyword evidence="2" id="KW-1185">Reference proteome</keyword>
<reference evidence="2" key="1">
    <citation type="submission" date="2018-05" db="EMBL/GenBank/DDBJ databases">
        <title>Zavarzinia sp. HR-AS.</title>
        <authorList>
            <person name="Lee Y."/>
            <person name="Jeon C.O."/>
        </authorList>
    </citation>
    <scope>NUCLEOTIDE SEQUENCE [LARGE SCALE GENOMIC DNA]</scope>
    <source>
        <strain evidence="2">DSM 1231</strain>
    </source>
</reference>
<sequence length="85" mass="8706">MFALAAADVKIVKDVAAVFGVQAFHIDEVTAALGASVAGKVIAGELLSLVPVAGWLIKSGVAAAITKTMGETLIAYFRDRSPYAA</sequence>
<dbReference type="Proteomes" id="UP000246077">
    <property type="component" value="Unassembled WGS sequence"/>
</dbReference>
<proteinExistence type="predicted"/>
<evidence type="ECO:0008006" key="3">
    <source>
        <dbReference type="Google" id="ProtNLM"/>
    </source>
</evidence>
<name>A0A317E972_9PROT</name>
<protein>
    <recommendedName>
        <fullName evidence="3">DUF697 domain-containing protein</fullName>
    </recommendedName>
</protein>
<organism evidence="1 2">
    <name type="scientific">Zavarzinia compransoris</name>
    <dbReference type="NCBI Taxonomy" id="1264899"/>
    <lineage>
        <taxon>Bacteria</taxon>
        <taxon>Pseudomonadati</taxon>
        <taxon>Pseudomonadota</taxon>
        <taxon>Alphaproteobacteria</taxon>
        <taxon>Rhodospirillales</taxon>
        <taxon>Zavarziniaceae</taxon>
        <taxon>Zavarzinia</taxon>
    </lineage>
</organism>
<comment type="caution">
    <text evidence="1">The sequence shown here is derived from an EMBL/GenBank/DDBJ whole genome shotgun (WGS) entry which is preliminary data.</text>
</comment>
<gene>
    <name evidence="1" type="ORF">DKG75_02440</name>
</gene>
<accession>A0A317E972</accession>
<evidence type="ECO:0000313" key="1">
    <source>
        <dbReference type="EMBL" id="PWR23449.1"/>
    </source>
</evidence>
<dbReference type="AlphaFoldDB" id="A0A317E972"/>
<evidence type="ECO:0000313" key="2">
    <source>
        <dbReference type="Proteomes" id="UP000246077"/>
    </source>
</evidence>